<keyword evidence="3" id="KW-1185">Reference proteome</keyword>
<protein>
    <submittedName>
        <fullName evidence="2">Uncharacterized protein</fullName>
    </submittedName>
</protein>
<evidence type="ECO:0000313" key="2">
    <source>
        <dbReference type="EMBL" id="KAL0569582.1"/>
    </source>
</evidence>
<accession>A0ABR3F3K0</accession>
<dbReference type="EMBL" id="JBAHYK010001087">
    <property type="protein sequence ID" value="KAL0569582.1"/>
    <property type="molecule type" value="Genomic_DNA"/>
</dbReference>
<sequence>MLRIFHELRSAAAQVDPSTDGFVDWLEYGMQEIGGEKGRSEEGVESRWSPRRPRNGRTAFERAPRDIPPTTILAK</sequence>
<dbReference type="Proteomes" id="UP001465976">
    <property type="component" value="Unassembled WGS sequence"/>
</dbReference>
<evidence type="ECO:0000313" key="3">
    <source>
        <dbReference type="Proteomes" id="UP001465976"/>
    </source>
</evidence>
<proteinExistence type="predicted"/>
<feature type="region of interest" description="Disordered" evidence="1">
    <location>
        <begin position="36"/>
        <end position="75"/>
    </location>
</feature>
<feature type="compositionally biased region" description="Basic and acidic residues" evidence="1">
    <location>
        <begin position="36"/>
        <end position="45"/>
    </location>
</feature>
<evidence type="ECO:0000256" key="1">
    <source>
        <dbReference type="SAM" id="MobiDB-lite"/>
    </source>
</evidence>
<organism evidence="2 3">
    <name type="scientific">Marasmius crinis-equi</name>
    <dbReference type="NCBI Taxonomy" id="585013"/>
    <lineage>
        <taxon>Eukaryota</taxon>
        <taxon>Fungi</taxon>
        <taxon>Dikarya</taxon>
        <taxon>Basidiomycota</taxon>
        <taxon>Agaricomycotina</taxon>
        <taxon>Agaricomycetes</taxon>
        <taxon>Agaricomycetidae</taxon>
        <taxon>Agaricales</taxon>
        <taxon>Marasmiineae</taxon>
        <taxon>Marasmiaceae</taxon>
        <taxon>Marasmius</taxon>
    </lineage>
</organism>
<name>A0ABR3F3K0_9AGAR</name>
<gene>
    <name evidence="2" type="ORF">V5O48_012380</name>
</gene>
<reference evidence="2 3" key="1">
    <citation type="submission" date="2024-02" db="EMBL/GenBank/DDBJ databases">
        <title>A draft genome for the cacao thread blight pathogen Marasmius crinis-equi.</title>
        <authorList>
            <person name="Cohen S.P."/>
            <person name="Baruah I.K."/>
            <person name="Amoako-Attah I."/>
            <person name="Bukari Y."/>
            <person name="Meinhardt L.W."/>
            <person name="Bailey B.A."/>
        </authorList>
    </citation>
    <scope>NUCLEOTIDE SEQUENCE [LARGE SCALE GENOMIC DNA]</scope>
    <source>
        <strain evidence="2 3">GH-76</strain>
    </source>
</reference>
<comment type="caution">
    <text evidence="2">The sequence shown here is derived from an EMBL/GenBank/DDBJ whole genome shotgun (WGS) entry which is preliminary data.</text>
</comment>